<name>A0A7Y0ARB3_9FLAO</name>
<dbReference type="Pfam" id="PF18962">
    <property type="entry name" value="Por_Secre_tail"/>
    <property type="match status" value="1"/>
</dbReference>
<keyword evidence="1 2" id="KW-0732">Signal</keyword>
<evidence type="ECO:0000256" key="1">
    <source>
        <dbReference type="ARBA" id="ARBA00022729"/>
    </source>
</evidence>
<proteinExistence type="predicted"/>
<gene>
    <name evidence="4" type="ORF">HHL23_19810</name>
</gene>
<dbReference type="PANTHER" id="PTHR43739">
    <property type="entry name" value="XYLOGLUCANASE (EUROFUNG)"/>
    <property type="match status" value="1"/>
</dbReference>
<feature type="signal peptide" evidence="2">
    <location>
        <begin position="1"/>
        <end position="23"/>
    </location>
</feature>
<dbReference type="CDD" id="cd15482">
    <property type="entry name" value="Sialidase_non-viral"/>
    <property type="match status" value="1"/>
</dbReference>
<feature type="domain" description="Secretion system C-terminal sorting" evidence="3">
    <location>
        <begin position="690"/>
        <end position="759"/>
    </location>
</feature>
<dbReference type="PANTHER" id="PTHR43739:SF5">
    <property type="entry name" value="EXO-ALPHA-SIALIDASE"/>
    <property type="match status" value="1"/>
</dbReference>
<evidence type="ECO:0000259" key="3">
    <source>
        <dbReference type="Pfam" id="PF18962"/>
    </source>
</evidence>
<dbReference type="EMBL" id="JABBGI010000034">
    <property type="protein sequence ID" value="NML72022.1"/>
    <property type="molecule type" value="Genomic_DNA"/>
</dbReference>
<comment type="caution">
    <text evidence="4">The sequence shown here is derived from an EMBL/GenBank/DDBJ whole genome shotgun (WGS) entry which is preliminary data.</text>
</comment>
<evidence type="ECO:0000256" key="2">
    <source>
        <dbReference type="SAM" id="SignalP"/>
    </source>
</evidence>
<dbReference type="InterPro" id="IPR052025">
    <property type="entry name" value="Xyloglucanase_GH74"/>
</dbReference>
<accession>A0A7Y0ARB3</accession>
<dbReference type="InterPro" id="IPR015943">
    <property type="entry name" value="WD40/YVTN_repeat-like_dom_sf"/>
</dbReference>
<evidence type="ECO:0000313" key="5">
    <source>
        <dbReference type="Proteomes" id="UP000544054"/>
    </source>
</evidence>
<dbReference type="Gene3D" id="2.130.10.10">
    <property type="entry name" value="YVTN repeat-like/Quinoprotein amine dehydrogenase"/>
    <property type="match status" value="3"/>
</dbReference>
<dbReference type="Proteomes" id="UP000544054">
    <property type="component" value="Unassembled WGS sequence"/>
</dbReference>
<dbReference type="AlphaFoldDB" id="A0A7Y0ARB3"/>
<dbReference type="InterPro" id="IPR026444">
    <property type="entry name" value="Secre_tail"/>
</dbReference>
<sequence length="760" mass="83766">MKTKSTKKFIFLLLFISASVLLAQNANGNWTLKGPILFPTNISGQIHGIGRVSQVKFHSSNSQKMYAVSASGGLWISNNGGLNWNKTQTDSQIPQGTCSSVCIDYTNDNIIYLSTGDANYYYNGYGIYKSTNGGNTWSPSNVGIGNRMALEILMSPIDHNTLIAATTDGIWKSTDAGQTWTNTLAGGAFKDMVYKAGSSNIVFAVTDKKLWKSTDNGSSWSQISSVSPNPGNGGRIAVSSANSNIIYVGFVGSNNSAGQGGIIYQSADGGNTFTLKKGDVQPNLNGYEGDTDGQGNYNWTLFADRNNANILYACGHAVWKSTNGGKSWKQLTNWWEKCHTDMHQIVSSPYDNSKLFNINDGGIFVSTDGGNNWTPSADRLSATEIYHLGQSKLSRNIVSIGTQDNGEIYLHGNTWYCNRGGDWGSKASFDSANPNTVYYHDTAKRRNLVQNNGENTYGLTNPTNENNYVFSNLNTSMAFVSQLNVLKKTNNLLSANPSWTNVKTFTTKIKSVAISPTNDNEIYVVLENNQVHYTSNGSTFNQISNTPSSSYNYCNIVVNKNDTNIVFMSCGSRMYRSTNKGISWTNISGSLTLENILNLIHDPYKTNESFYLSTPHGIYYRNNTMTDWQSFSNNLPLIAQISDLYGYFDGTNNSVLRVSFFGRGVWESGLYSTTTLSTSELSDNVRNISIYPNPSTDIITINITKPELINTKAILLDMNGRKIKDININQPITLIDFTSYPKGAYMIRFNNNITKKIIVK</sequence>
<organism evidence="4 5">
    <name type="scientific">Chryseobacterium antibioticum</name>
    <dbReference type="NCBI Taxonomy" id="2728847"/>
    <lineage>
        <taxon>Bacteria</taxon>
        <taxon>Pseudomonadati</taxon>
        <taxon>Bacteroidota</taxon>
        <taxon>Flavobacteriia</taxon>
        <taxon>Flavobacteriales</taxon>
        <taxon>Weeksellaceae</taxon>
        <taxon>Chryseobacterium group</taxon>
        <taxon>Chryseobacterium</taxon>
    </lineage>
</organism>
<dbReference type="RefSeq" id="WP_169236482.1">
    <property type="nucleotide sequence ID" value="NZ_JABBGI010000034.1"/>
</dbReference>
<dbReference type="GO" id="GO:0010411">
    <property type="term" value="P:xyloglucan metabolic process"/>
    <property type="evidence" value="ECO:0007669"/>
    <property type="project" value="TreeGrafter"/>
</dbReference>
<reference evidence="4 5" key="1">
    <citation type="submission" date="2020-04" db="EMBL/GenBank/DDBJ databases">
        <title>Chryseobacterium sp. RP-3-3 sp. nov., isolated from Jeju soil.</title>
        <authorList>
            <person name="Dahal R.H."/>
        </authorList>
    </citation>
    <scope>NUCLEOTIDE SEQUENCE [LARGE SCALE GENOMIC DNA]</scope>
    <source>
        <strain evidence="4 5">RP-3-3</strain>
    </source>
</reference>
<keyword evidence="5" id="KW-1185">Reference proteome</keyword>
<evidence type="ECO:0000313" key="4">
    <source>
        <dbReference type="EMBL" id="NML72022.1"/>
    </source>
</evidence>
<dbReference type="SUPFAM" id="SSF110296">
    <property type="entry name" value="Oligoxyloglucan reducing end-specific cellobiohydrolase"/>
    <property type="match status" value="3"/>
</dbReference>
<feature type="chain" id="PRO_5030982964" description="Secretion system C-terminal sorting domain-containing protein" evidence="2">
    <location>
        <begin position="24"/>
        <end position="760"/>
    </location>
</feature>
<protein>
    <recommendedName>
        <fullName evidence="3">Secretion system C-terminal sorting domain-containing protein</fullName>
    </recommendedName>
</protein>